<comment type="caution">
    <text evidence="3">The sequence shown here is derived from an EMBL/GenBank/DDBJ whole genome shotgun (WGS) entry which is preliminary data.</text>
</comment>
<sequence length="499" mass="54767">MAAGDEWVFSDDMSETFEVRELQNGYYNGAAGSPFSGYPDRSMFASHFSQFYENPRQTLDSCNNDFPVGGGGGNTDVGFSAHGIDYNVAHSAPRSDFHMPDITSLSVFPDNNFPMVHGLPIQAQGNTNFTTAGGDMSSDFGSFSSVSGGPSMEAPALSSSFGSTHTGNQSVGDRSTCGHNAGSHGTRQPAGQPTGLGLVSDGWQAHNRPILPKGMPMGRAETTDSDSDLDHSAPLLFEEDPGDRADDEHTAHETSSPQSRTSTTPAHKQRRSLPNKAPRSRKVAQRKKTPELALKAEPTLEQSSAPRQKKARVTRKVLDTPKTENPKTASPKTTSPKMVGPKTANPKSAKSPKTSLSKAREAQEAQEDEEAPIRPTISPLSSRSEKDEFLLASKQKGMSYREIRAAGRFTEAESTLRGRYRTLTKSKEERVRKPEWSEKDIHLLRRAVRSFNRKSQPSPTKISWKRVAEYIHERGGSYLFGNATCRKKWDELVMMEQEE</sequence>
<feature type="compositionally biased region" description="Basic residues" evidence="1">
    <location>
        <begin position="267"/>
        <end position="287"/>
    </location>
</feature>
<feature type="compositionally biased region" description="Basic and acidic residues" evidence="1">
    <location>
        <begin position="316"/>
        <end position="325"/>
    </location>
</feature>
<name>A0A8K0X768_9PEZI</name>
<feature type="compositionally biased region" description="Polar residues" evidence="1">
    <location>
        <begin position="345"/>
        <end position="357"/>
    </location>
</feature>
<dbReference type="Gene3D" id="1.10.10.60">
    <property type="entry name" value="Homeodomain-like"/>
    <property type="match status" value="1"/>
</dbReference>
<keyword evidence="4" id="KW-1185">Reference proteome</keyword>
<evidence type="ECO:0000313" key="3">
    <source>
        <dbReference type="EMBL" id="KAH7374492.1"/>
    </source>
</evidence>
<evidence type="ECO:0000313" key="4">
    <source>
        <dbReference type="Proteomes" id="UP000813385"/>
    </source>
</evidence>
<feature type="compositionally biased region" description="Basic and acidic residues" evidence="1">
    <location>
        <begin position="242"/>
        <end position="252"/>
    </location>
</feature>
<accession>A0A8K0X768</accession>
<protein>
    <recommendedName>
        <fullName evidence="2">Myb-like domain-containing protein</fullName>
    </recommendedName>
</protein>
<feature type="compositionally biased region" description="Polar residues" evidence="1">
    <location>
        <begin position="157"/>
        <end position="173"/>
    </location>
</feature>
<dbReference type="Proteomes" id="UP000813385">
    <property type="component" value="Unassembled WGS sequence"/>
</dbReference>
<proteinExistence type="predicted"/>
<evidence type="ECO:0000259" key="2">
    <source>
        <dbReference type="PROSITE" id="PS50090"/>
    </source>
</evidence>
<gene>
    <name evidence="3" type="ORF">B0T11DRAFT_344168</name>
</gene>
<dbReference type="EMBL" id="JAGPXD010000001">
    <property type="protein sequence ID" value="KAH7374492.1"/>
    <property type="molecule type" value="Genomic_DNA"/>
</dbReference>
<feature type="region of interest" description="Disordered" evidence="1">
    <location>
        <begin position="141"/>
        <end position="386"/>
    </location>
</feature>
<feature type="domain" description="Myb-like" evidence="2">
    <location>
        <begin position="428"/>
        <end position="493"/>
    </location>
</feature>
<dbReference type="PROSITE" id="PS50090">
    <property type="entry name" value="MYB_LIKE"/>
    <property type="match status" value="1"/>
</dbReference>
<dbReference type="InterPro" id="IPR001005">
    <property type="entry name" value="SANT/Myb"/>
</dbReference>
<feature type="compositionally biased region" description="Polar residues" evidence="1">
    <location>
        <begin position="326"/>
        <end position="336"/>
    </location>
</feature>
<dbReference type="AlphaFoldDB" id="A0A8K0X768"/>
<dbReference type="OrthoDB" id="3439209at2759"/>
<organism evidence="3 4">
    <name type="scientific">Plectosphaerella cucumerina</name>
    <dbReference type="NCBI Taxonomy" id="40658"/>
    <lineage>
        <taxon>Eukaryota</taxon>
        <taxon>Fungi</taxon>
        <taxon>Dikarya</taxon>
        <taxon>Ascomycota</taxon>
        <taxon>Pezizomycotina</taxon>
        <taxon>Sordariomycetes</taxon>
        <taxon>Hypocreomycetidae</taxon>
        <taxon>Glomerellales</taxon>
        <taxon>Plectosphaerellaceae</taxon>
        <taxon>Plectosphaerella</taxon>
    </lineage>
</organism>
<evidence type="ECO:0000256" key="1">
    <source>
        <dbReference type="SAM" id="MobiDB-lite"/>
    </source>
</evidence>
<reference evidence="3" key="1">
    <citation type="journal article" date="2021" name="Nat. Commun.">
        <title>Genetic determinants of endophytism in the Arabidopsis root mycobiome.</title>
        <authorList>
            <person name="Mesny F."/>
            <person name="Miyauchi S."/>
            <person name="Thiergart T."/>
            <person name="Pickel B."/>
            <person name="Atanasova L."/>
            <person name="Karlsson M."/>
            <person name="Huettel B."/>
            <person name="Barry K.W."/>
            <person name="Haridas S."/>
            <person name="Chen C."/>
            <person name="Bauer D."/>
            <person name="Andreopoulos W."/>
            <person name="Pangilinan J."/>
            <person name="LaButti K."/>
            <person name="Riley R."/>
            <person name="Lipzen A."/>
            <person name="Clum A."/>
            <person name="Drula E."/>
            <person name="Henrissat B."/>
            <person name="Kohler A."/>
            <person name="Grigoriev I.V."/>
            <person name="Martin F.M."/>
            <person name="Hacquard S."/>
        </authorList>
    </citation>
    <scope>NUCLEOTIDE SEQUENCE</scope>
    <source>
        <strain evidence="3">MPI-CAGE-AT-0016</strain>
    </source>
</reference>
<feature type="compositionally biased region" description="Low complexity" evidence="1">
    <location>
        <begin position="141"/>
        <end position="152"/>
    </location>
</feature>
<feature type="compositionally biased region" description="Low complexity" evidence="1">
    <location>
        <begin position="254"/>
        <end position="265"/>
    </location>
</feature>